<keyword evidence="2 6" id="KW-0479">Metal-binding</keyword>
<dbReference type="Proteomes" id="UP000440978">
    <property type="component" value="Unassembled WGS sequence"/>
</dbReference>
<reference evidence="9 10" key="1">
    <citation type="submission" date="2019-11" db="EMBL/GenBank/DDBJ databases">
        <title>Terrilactibacillus tamarindus sp. nov. BCM23-1 isolated from bark of Tamarindus indica.</title>
        <authorList>
            <person name="Kingkaew E."/>
            <person name="Tanasupawat S."/>
        </authorList>
    </citation>
    <scope>NUCLEOTIDE SEQUENCE [LARGE SCALE GENOMIC DNA]</scope>
    <source>
        <strain evidence="9 10">BCM23-1</strain>
    </source>
</reference>
<comment type="caution">
    <text evidence="9">The sequence shown here is derived from an EMBL/GenBank/DDBJ whole genome shotgun (WGS) entry which is preliminary data.</text>
</comment>
<comment type="cofactor">
    <cofactor evidence="6">
        <name>Zn(2+)</name>
        <dbReference type="ChEBI" id="CHEBI:29105"/>
    </cofactor>
    <text evidence="6">Binds 1 zinc ion.</text>
</comment>
<evidence type="ECO:0000256" key="6">
    <source>
        <dbReference type="RuleBase" id="RU003435"/>
    </source>
</evidence>
<keyword evidence="4 6" id="KW-0862">Zinc</keyword>
<dbReference type="EMBL" id="WNHB01000012">
    <property type="protein sequence ID" value="MTT32117.1"/>
    <property type="molecule type" value="Genomic_DNA"/>
</dbReference>
<organism evidence="9 10">
    <name type="scientific">Terrilactibacillus tamarindi</name>
    <dbReference type="NCBI Taxonomy" id="2599694"/>
    <lineage>
        <taxon>Bacteria</taxon>
        <taxon>Bacillati</taxon>
        <taxon>Bacillota</taxon>
        <taxon>Bacilli</taxon>
        <taxon>Bacillales</taxon>
        <taxon>Bacillaceae</taxon>
        <taxon>Terrilactibacillus</taxon>
    </lineage>
</organism>
<dbReference type="NCBIfam" id="TIGR02290">
    <property type="entry name" value="M3_fam_3"/>
    <property type="match status" value="1"/>
</dbReference>
<dbReference type="InterPro" id="IPR011977">
    <property type="entry name" value="Pept_M3B_clade3"/>
</dbReference>
<dbReference type="GO" id="GO:0046872">
    <property type="term" value="F:metal ion binding"/>
    <property type="evidence" value="ECO:0007669"/>
    <property type="project" value="UniProtKB-UniRule"/>
</dbReference>
<dbReference type="InterPro" id="IPR034006">
    <property type="entry name" value="M3B_PepF_2"/>
</dbReference>
<keyword evidence="1 6" id="KW-0645">Protease</keyword>
<dbReference type="GO" id="GO:0004181">
    <property type="term" value="F:metallocarboxypeptidase activity"/>
    <property type="evidence" value="ECO:0007669"/>
    <property type="project" value="InterPro"/>
</dbReference>
<accession>A0A6N8CSD8</accession>
<feature type="domain" description="Peptidase M3A/M3B catalytic" evidence="7">
    <location>
        <begin position="204"/>
        <end position="583"/>
    </location>
</feature>
<evidence type="ECO:0000256" key="1">
    <source>
        <dbReference type="ARBA" id="ARBA00022670"/>
    </source>
</evidence>
<dbReference type="Gene3D" id="1.10.1370.20">
    <property type="entry name" value="Oligoendopeptidase f, C-terminal domain"/>
    <property type="match status" value="1"/>
</dbReference>
<dbReference type="AlphaFoldDB" id="A0A6N8CSD8"/>
<dbReference type="Pfam" id="PF08439">
    <property type="entry name" value="Peptidase_M3_N"/>
    <property type="match status" value="1"/>
</dbReference>
<evidence type="ECO:0000256" key="2">
    <source>
        <dbReference type="ARBA" id="ARBA00022723"/>
    </source>
</evidence>
<dbReference type="Gene3D" id="1.20.140.70">
    <property type="entry name" value="Oligopeptidase f, N-terminal domain"/>
    <property type="match status" value="1"/>
</dbReference>
<name>A0A6N8CSD8_9BACI</name>
<keyword evidence="3 6" id="KW-0378">Hydrolase</keyword>
<dbReference type="InterPro" id="IPR001567">
    <property type="entry name" value="Pept_M3A_M3B_dom"/>
</dbReference>
<dbReference type="InterPro" id="IPR013647">
    <property type="entry name" value="OligopepF_N_dom"/>
</dbReference>
<dbReference type="Pfam" id="PF01432">
    <property type="entry name" value="Peptidase_M3"/>
    <property type="match status" value="1"/>
</dbReference>
<dbReference type="PANTHER" id="PTHR34217">
    <property type="entry name" value="METAL-DEPENDENT CARBOXYPEPTIDASE"/>
    <property type="match status" value="1"/>
</dbReference>
<evidence type="ECO:0000256" key="3">
    <source>
        <dbReference type="ARBA" id="ARBA00022801"/>
    </source>
</evidence>
<dbReference type="InterPro" id="IPR001333">
    <property type="entry name" value="Peptidase_M32_Taq"/>
</dbReference>
<dbReference type="GO" id="GO:0004222">
    <property type="term" value="F:metalloendopeptidase activity"/>
    <property type="evidence" value="ECO:0007669"/>
    <property type="project" value="InterPro"/>
</dbReference>
<sequence length="599" mass="68679">MINETLDQTWNLETIFEGGSHSKDFASFLKKLNEDLDNFQSTLTETNAPKTNGETTIWKDIIHKYEALYKRLIEGYAFLECLTSQNMKDDKASQLFAAIQATAAQFEACSTLLESKYNEFPSDVWDAFLSDPDMQTISFYLKESRQKAKERLSADQEKIISSLAIDGYHGWGTLYDTIVSNISIPFDHPVDGKKDLSVGQLANLMDDSNRDIRKAAFAAWEEAWHSQVDFCSASLNHLAGFRLQTYKERGWEKVLKEPLSYNRMTDKTLETMWQVITDNKSHFVKYLDRKAKLLGLEKLSWFDVDAPIATSSKKVTYEESANFIIQHFHKFNPNMAKFAEHAIKNRWIEAEDRNGKRPGGFCTSFPLSEESRIFMTFSGTASNISTLAHELGHAYHQSVMNDLPYLTQHYAMNVAETASTFAEMIVSDAAQAAAKTKEEQISFLDEKLGRSIAFFMNIHARFLFETRFYEERKQGIVGSDRLNELMLAAQKEAYCDALSSYHPAFWQSKLHFYITDVPFYNFPYTFGYLFSTGIYVKALEEGATFADKYDALLRDTGRMTVEELAKKHLKVDLTKPDFWQSAVDYAIKDVKDFLELTKN</sequence>
<dbReference type="GO" id="GO:0006508">
    <property type="term" value="P:proteolysis"/>
    <property type="evidence" value="ECO:0007669"/>
    <property type="project" value="UniProtKB-KW"/>
</dbReference>
<protein>
    <submittedName>
        <fullName evidence="9">M3 family oligoendopeptidase</fullName>
    </submittedName>
</protein>
<evidence type="ECO:0000313" key="10">
    <source>
        <dbReference type="Proteomes" id="UP000440978"/>
    </source>
</evidence>
<comment type="similarity">
    <text evidence="6">Belongs to the peptidase M3 family.</text>
</comment>
<evidence type="ECO:0000259" key="8">
    <source>
        <dbReference type="Pfam" id="PF08439"/>
    </source>
</evidence>
<dbReference type="InterPro" id="IPR042088">
    <property type="entry name" value="OligoPept_F_C"/>
</dbReference>
<evidence type="ECO:0000313" key="9">
    <source>
        <dbReference type="EMBL" id="MTT32117.1"/>
    </source>
</evidence>
<dbReference type="PANTHER" id="PTHR34217:SF1">
    <property type="entry name" value="CARBOXYPEPTIDASE 1"/>
    <property type="match status" value="1"/>
</dbReference>
<dbReference type="SUPFAM" id="SSF55486">
    <property type="entry name" value="Metalloproteases ('zincins'), catalytic domain"/>
    <property type="match status" value="1"/>
</dbReference>
<dbReference type="RefSeq" id="WP_155218792.1">
    <property type="nucleotide sequence ID" value="NZ_WNHB01000012.1"/>
</dbReference>
<keyword evidence="10" id="KW-1185">Reference proteome</keyword>
<dbReference type="OrthoDB" id="9769691at2"/>
<evidence type="ECO:0000256" key="5">
    <source>
        <dbReference type="ARBA" id="ARBA00023049"/>
    </source>
</evidence>
<proteinExistence type="inferred from homology"/>
<gene>
    <name evidence="9" type="ORF">GMB86_08865</name>
</gene>
<dbReference type="CDD" id="cd09607">
    <property type="entry name" value="M3B_PepF"/>
    <property type="match status" value="1"/>
</dbReference>
<evidence type="ECO:0000259" key="7">
    <source>
        <dbReference type="Pfam" id="PF01432"/>
    </source>
</evidence>
<feature type="domain" description="Oligopeptidase F N-terminal" evidence="8">
    <location>
        <begin position="119"/>
        <end position="182"/>
    </location>
</feature>
<evidence type="ECO:0000256" key="4">
    <source>
        <dbReference type="ARBA" id="ARBA00022833"/>
    </source>
</evidence>
<keyword evidence="5 6" id="KW-0482">Metalloprotease</keyword>